<dbReference type="InterPro" id="IPR016155">
    <property type="entry name" value="Mopterin_synth/thiamin_S_b"/>
</dbReference>
<dbReference type="CDD" id="cd17040">
    <property type="entry name" value="Ubl_MoaD_like"/>
    <property type="match status" value="1"/>
</dbReference>
<evidence type="ECO:0000313" key="1">
    <source>
        <dbReference type="EMBL" id="SVC88171.1"/>
    </source>
</evidence>
<accession>A0A382QV21</accession>
<sequence length="92" mass="9472">MSITFRYTSQLAGAAGKSEEIVEAEAGADLLVLLGDLSEKHGYEFAKFVVDAEGEAVATLVVAVNGVQVSLDDPVALGEGDEVMLITPMSGG</sequence>
<dbReference type="InterPro" id="IPR003749">
    <property type="entry name" value="ThiS/MoaD-like"/>
</dbReference>
<proteinExistence type="predicted"/>
<dbReference type="InterPro" id="IPR012675">
    <property type="entry name" value="Beta-grasp_dom_sf"/>
</dbReference>
<protein>
    <recommendedName>
        <fullName evidence="2">Molybdopterin synthase sulfur carrier subunit</fullName>
    </recommendedName>
</protein>
<organism evidence="1">
    <name type="scientific">marine metagenome</name>
    <dbReference type="NCBI Taxonomy" id="408172"/>
    <lineage>
        <taxon>unclassified sequences</taxon>
        <taxon>metagenomes</taxon>
        <taxon>ecological metagenomes</taxon>
    </lineage>
</organism>
<name>A0A382QV21_9ZZZZ</name>
<dbReference type="Gene3D" id="3.10.20.30">
    <property type="match status" value="1"/>
</dbReference>
<gene>
    <name evidence="1" type="ORF">METZ01_LOCUS341025</name>
</gene>
<evidence type="ECO:0008006" key="2">
    <source>
        <dbReference type="Google" id="ProtNLM"/>
    </source>
</evidence>
<dbReference type="Pfam" id="PF02597">
    <property type="entry name" value="ThiS"/>
    <property type="match status" value="1"/>
</dbReference>
<dbReference type="AlphaFoldDB" id="A0A382QV21"/>
<dbReference type="SUPFAM" id="SSF54285">
    <property type="entry name" value="MoaD/ThiS"/>
    <property type="match status" value="1"/>
</dbReference>
<dbReference type="EMBL" id="UINC01116433">
    <property type="protein sequence ID" value="SVC88171.1"/>
    <property type="molecule type" value="Genomic_DNA"/>
</dbReference>
<reference evidence="1" key="1">
    <citation type="submission" date="2018-05" db="EMBL/GenBank/DDBJ databases">
        <authorList>
            <person name="Lanie J.A."/>
            <person name="Ng W.-L."/>
            <person name="Kazmierczak K.M."/>
            <person name="Andrzejewski T.M."/>
            <person name="Davidsen T.M."/>
            <person name="Wayne K.J."/>
            <person name="Tettelin H."/>
            <person name="Glass J.I."/>
            <person name="Rusch D."/>
            <person name="Podicherti R."/>
            <person name="Tsui H.-C.T."/>
            <person name="Winkler M.E."/>
        </authorList>
    </citation>
    <scope>NUCLEOTIDE SEQUENCE</scope>
</reference>